<evidence type="ECO:0000259" key="5">
    <source>
        <dbReference type="PROSITE" id="PS50975"/>
    </source>
</evidence>
<name>A0A841DKH6_9ACTN</name>
<dbReference type="PROSITE" id="PS50975">
    <property type="entry name" value="ATP_GRASP"/>
    <property type="match status" value="1"/>
</dbReference>
<dbReference type="GO" id="GO:0016874">
    <property type="term" value="F:ligase activity"/>
    <property type="evidence" value="ECO:0007669"/>
    <property type="project" value="UniProtKB-KW"/>
</dbReference>
<evidence type="ECO:0000256" key="2">
    <source>
        <dbReference type="ARBA" id="ARBA00022741"/>
    </source>
</evidence>
<dbReference type="InterPro" id="IPR052032">
    <property type="entry name" value="ATP-dep_AA_Ligase"/>
</dbReference>
<dbReference type="Proteomes" id="UP000558997">
    <property type="component" value="Unassembled WGS sequence"/>
</dbReference>
<evidence type="ECO:0000313" key="7">
    <source>
        <dbReference type="Proteomes" id="UP000558997"/>
    </source>
</evidence>
<dbReference type="InterPro" id="IPR040570">
    <property type="entry name" value="LAL_C2"/>
</dbReference>
<dbReference type="SUPFAM" id="SSF56059">
    <property type="entry name" value="Glutathione synthetase ATP-binding domain-like"/>
    <property type="match status" value="1"/>
</dbReference>
<dbReference type="GO" id="GO:0005524">
    <property type="term" value="F:ATP binding"/>
    <property type="evidence" value="ECO:0007669"/>
    <property type="project" value="UniProtKB-UniRule"/>
</dbReference>
<keyword evidence="3 4" id="KW-0067">ATP-binding</keyword>
<sequence length="428" mass="44485">MDEDTGDGVVLLFGSGFQPYRQYLLEAAAKRSHLWLIDDEPADWQLPYVVGSTVVPPLTGAGLVLDHDALFAAAEAVARSHRVVGTCTYDEPSVIIAALVADRLGVPGLTAAGAEGCRNKALTRQALTAAGLPQPRFAVAATAEAAATAAAGIGYPVVVKPRGMAASIGVAMVAGADGLADAYARADESSRSGPAAYQGGALIEEFADGPEISVDGAVVDGEYTPFCVAHKELGPPPYFEETGHVVDGNDPLLTDPALRELLRRTHAALGVRFGVTHTELRLGSRGPVVIEVNGRLGGDLIPYLGKLATGIEPGEILVGVAQGKQPGLAPDRRECVGIRFCYPPEDARVVEITVPAPGAVPGLLEARAMAPAGATVRLPPRAHLGRHAYVICTAADPATCADRLTAAAGLVELKYEALNETEYSGRPW</sequence>
<reference evidence="6 7" key="1">
    <citation type="submission" date="2020-08" db="EMBL/GenBank/DDBJ databases">
        <title>Sequencing the genomes of 1000 actinobacteria strains.</title>
        <authorList>
            <person name="Klenk H.-P."/>
        </authorList>
    </citation>
    <scope>NUCLEOTIDE SEQUENCE [LARGE SCALE GENOMIC DNA]</scope>
    <source>
        <strain evidence="6 7">DSM 17294</strain>
    </source>
</reference>
<gene>
    <name evidence="6" type="ORF">HDA44_000906</name>
</gene>
<dbReference type="SMART" id="SM01209">
    <property type="entry name" value="GARS_A"/>
    <property type="match status" value="1"/>
</dbReference>
<dbReference type="AlphaFoldDB" id="A0A841DKH6"/>
<proteinExistence type="predicted"/>
<dbReference type="InterPro" id="IPR013815">
    <property type="entry name" value="ATP_grasp_subdomain_1"/>
</dbReference>
<accession>A0A841DKH6</accession>
<feature type="domain" description="ATP-grasp" evidence="5">
    <location>
        <begin position="124"/>
        <end position="322"/>
    </location>
</feature>
<dbReference type="PANTHER" id="PTHR43585:SF2">
    <property type="entry name" value="ATP-GRASP ENZYME FSQD"/>
    <property type="match status" value="1"/>
</dbReference>
<organism evidence="6 7">
    <name type="scientific">Kribbella solani</name>
    <dbReference type="NCBI Taxonomy" id="236067"/>
    <lineage>
        <taxon>Bacteria</taxon>
        <taxon>Bacillati</taxon>
        <taxon>Actinomycetota</taxon>
        <taxon>Actinomycetes</taxon>
        <taxon>Propionibacteriales</taxon>
        <taxon>Kribbellaceae</taxon>
        <taxon>Kribbella</taxon>
    </lineage>
</organism>
<evidence type="ECO:0000313" key="6">
    <source>
        <dbReference type="EMBL" id="MBB5977565.1"/>
    </source>
</evidence>
<dbReference type="EMBL" id="JACHNF010000001">
    <property type="protein sequence ID" value="MBB5977565.1"/>
    <property type="molecule type" value="Genomic_DNA"/>
</dbReference>
<comment type="caution">
    <text evidence="6">The sequence shown here is derived from an EMBL/GenBank/DDBJ whole genome shotgun (WGS) entry which is preliminary data.</text>
</comment>
<dbReference type="GO" id="GO:0046872">
    <property type="term" value="F:metal ion binding"/>
    <property type="evidence" value="ECO:0007669"/>
    <property type="project" value="InterPro"/>
</dbReference>
<dbReference type="Gene3D" id="3.30.1490.20">
    <property type="entry name" value="ATP-grasp fold, A domain"/>
    <property type="match status" value="1"/>
</dbReference>
<dbReference type="InterPro" id="IPR011761">
    <property type="entry name" value="ATP-grasp"/>
</dbReference>
<evidence type="ECO:0000256" key="1">
    <source>
        <dbReference type="ARBA" id="ARBA00022598"/>
    </source>
</evidence>
<dbReference type="Pfam" id="PF13535">
    <property type="entry name" value="ATP-grasp_4"/>
    <property type="match status" value="1"/>
</dbReference>
<dbReference type="Gene3D" id="3.40.50.20">
    <property type="match status" value="1"/>
</dbReference>
<keyword evidence="7" id="KW-1185">Reference proteome</keyword>
<dbReference type="PANTHER" id="PTHR43585">
    <property type="entry name" value="FUMIPYRROLE BIOSYNTHESIS PROTEIN C"/>
    <property type="match status" value="1"/>
</dbReference>
<protein>
    <submittedName>
        <fullName evidence="6">Biotin carboxylase</fullName>
    </submittedName>
</protein>
<evidence type="ECO:0000256" key="4">
    <source>
        <dbReference type="PROSITE-ProRule" id="PRU00409"/>
    </source>
</evidence>
<dbReference type="Pfam" id="PF18603">
    <property type="entry name" value="LAL_C2"/>
    <property type="match status" value="1"/>
</dbReference>
<dbReference type="RefSeq" id="WP_337905627.1">
    <property type="nucleotide sequence ID" value="NZ_BAAAVN010000010.1"/>
</dbReference>
<keyword evidence="2 4" id="KW-0547">Nucleotide-binding</keyword>
<dbReference type="Gene3D" id="3.30.470.20">
    <property type="entry name" value="ATP-grasp fold, B domain"/>
    <property type="match status" value="1"/>
</dbReference>
<evidence type="ECO:0000256" key="3">
    <source>
        <dbReference type="ARBA" id="ARBA00022840"/>
    </source>
</evidence>
<keyword evidence="1" id="KW-0436">Ligase</keyword>